<dbReference type="Gene3D" id="1.20.1280.50">
    <property type="match status" value="1"/>
</dbReference>
<protein>
    <recommendedName>
        <fullName evidence="2">F-box domain-containing protein</fullName>
    </recommendedName>
</protein>
<dbReference type="InterPro" id="IPR036047">
    <property type="entry name" value="F-box-like_dom_sf"/>
</dbReference>
<evidence type="ECO:0000256" key="1">
    <source>
        <dbReference type="SAM" id="MobiDB-lite"/>
    </source>
</evidence>
<dbReference type="SUPFAM" id="SSF81383">
    <property type="entry name" value="F-box domain"/>
    <property type="match status" value="1"/>
</dbReference>
<accession>A0A4P9XKV7</accession>
<dbReference type="EMBL" id="KZ992894">
    <property type="protein sequence ID" value="RKP06386.1"/>
    <property type="molecule type" value="Genomic_DNA"/>
</dbReference>
<evidence type="ECO:0000313" key="4">
    <source>
        <dbReference type="Proteomes" id="UP000271241"/>
    </source>
</evidence>
<proteinExistence type="predicted"/>
<feature type="domain" description="F-box" evidence="2">
    <location>
        <begin position="1"/>
        <end position="49"/>
    </location>
</feature>
<evidence type="ECO:0000313" key="3">
    <source>
        <dbReference type="EMBL" id="RKP06386.1"/>
    </source>
</evidence>
<organism evidence="3 4">
    <name type="scientific">Thamnocephalis sphaerospora</name>
    <dbReference type="NCBI Taxonomy" id="78915"/>
    <lineage>
        <taxon>Eukaryota</taxon>
        <taxon>Fungi</taxon>
        <taxon>Fungi incertae sedis</taxon>
        <taxon>Zoopagomycota</taxon>
        <taxon>Zoopagomycotina</taxon>
        <taxon>Zoopagomycetes</taxon>
        <taxon>Zoopagales</taxon>
        <taxon>Sigmoideomycetaceae</taxon>
        <taxon>Thamnocephalis</taxon>
    </lineage>
</organism>
<name>A0A4P9XKV7_9FUNG</name>
<dbReference type="AlphaFoldDB" id="A0A4P9XKV7"/>
<dbReference type="Proteomes" id="UP000271241">
    <property type="component" value="Unassembled WGS sequence"/>
</dbReference>
<keyword evidence="4" id="KW-1185">Reference proteome</keyword>
<dbReference type="Pfam" id="PF12937">
    <property type="entry name" value="F-box-like"/>
    <property type="match status" value="1"/>
</dbReference>
<sequence>MVSFDHLPAEVLVRVATCLSDAEALFRLNGTCRRLWLLLAGSNALWRTAYHQTFTPLDDPDGELELLRWMANADSACRLRNASDWRELLLRRLRLRRNWRRGPSAQYTVPFPLQLADAHVQSFVDLEPLASGPAGTVLYHRRPCRYFFLALPKVNAGDGSIHGHRAMPQLQVLPVNVSEIAALTSASVPREPMFVTARVTSTHLVLSMTLTNVPVHRGTSGAPPTPFQAWLSPRYEMVLLAWRHTSGLQATTSLTFKASLSSLEARGSWVMARRRDAPLGAGLEMVQRTFVAVHADTGCYFTGAHETTAIRQIWQEDPERLDMLVLRIDNGASTLVAIANNAEEGHHRSTVLKLAWRIERVMRDDCLRASACLVKQPRIVRHGQINITLPAISDGSAGFRVCTQQLGPDRVLALFRLDSIADGIGHVAILCLRTNTVTFNCAISAMYDPVLLPTHNTIGFVSVSDGTNYVSTYVDVEFVSLLDGSRRQSATRRGSLSVKTVLGDLQLLDHWSEPVPGNENEPSMDVPLAKQSPKYPCVSEESSEGDPSAWAMRYNSGSSSGSSDSSEDHDAASRRRYLSVVDFVSGKRLWTLFSRTSWSQLEYRTSPTHCIIVDSGMKGSCTYLNFDV</sequence>
<dbReference type="InterPro" id="IPR001810">
    <property type="entry name" value="F-box_dom"/>
</dbReference>
<dbReference type="PROSITE" id="PS50181">
    <property type="entry name" value="FBOX"/>
    <property type="match status" value="1"/>
</dbReference>
<gene>
    <name evidence="3" type="ORF">THASP1DRAFT_31798</name>
</gene>
<evidence type="ECO:0000259" key="2">
    <source>
        <dbReference type="PROSITE" id="PS50181"/>
    </source>
</evidence>
<feature type="region of interest" description="Disordered" evidence="1">
    <location>
        <begin position="512"/>
        <end position="570"/>
    </location>
</feature>
<reference evidence="4" key="1">
    <citation type="journal article" date="2018" name="Nat. Microbiol.">
        <title>Leveraging single-cell genomics to expand the fungal tree of life.</title>
        <authorList>
            <person name="Ahrendt S.R."/>
            <person name="Quandt C.A."/>
            <person name="Ciobanu D."/>
            <person name="Clum A."/>
            <person name="Salamov A."/>
            <person name="Andreopoulos B."/>
            <person name="Cheng J.F."/>
            <person name="Woyke T."/>
            <person name="Pelin A."/>
            <person name="Henrissat B."/>
            <person name="Reynolds N.K."/>
            <person name="Benny G.L."/>
            <person name="Smith M.E."/>
            <person name="James T.Y."/>
            <person name="Grigoriev I.V."/>
        </authorList>
    </citation>
    <scope>NUCLEOTIDE SEQUENCE [LARGE SCALE GENOMIC DNA]</scope>
    <source>
        <strain evidence="4">RSA 1356</strain>
    </source>
</reference>